<organism evidence="3 4">
    <name type="scientific">Pseudidiomarina aquimaris</name>
    <dbReference type="NCBI Taxonomy" id="641841"/>
    <lineage>
        <taxon>Bacteria</taxon>
        <taxon>Pseudomonadati</taxon>
        <taxon>Pseudomonadota</taxon>
        <taxon>Gammaproteobacteria</taxon>
        <taxon>Alteromonadales</taxon>
        <taxon>Idiomarinaceae</taxon>
        <taxon>Pseudidiomarina</taxon>
    </lineage>
</organism>
<evidence type="ECO:0000256" key="2">
    <source>
        <dbReference type="SAM" id="MobiDB-lite"/>
    </source>
</evidence>
<reference evidence="4" key="1">
    <citation type="journal article" date="2018" name="Front. Microbiol.">
        <title>Genome-Based Analysis Reveals the Taxonomy and Diversity of the Family Idiomarinaceae.</title>
        <authorList>
            <person name="Liu Y."/>
            <person name="Lai Q."/>
            <person name="Shao Z."/>
        </authorList>
    </citation>
    <scope>NUCLEOTIDE SEQUENCE [LARGE SCALE GENOMIC DNA]</scope>
    <source>
        <strain evidence="4">SW15</strain>
    </source>
</reference>
<dbReference type="OrthoDB" id="9825758at2"/>
<dbReference type="Proteomes" id="UP000286678">
    <property type="component" value="Unassembled WGS sequence"/>
</dbReference>
<dbReference type="EMBL" id="PIPT01000011">
    <property type="protein sequence ID" value="RUO46002.1"/>
    <property type="molecule type" value="Genomic_DNA"/>
</dbReference>
<evidence type="ECO:0000256" key="1">
    <source>
        <dbReference type="SAM" id="Coils"/>
    </source>
</evidence>
<sequence>MRFVLGYTLALTTVIAIWLLTQSSPLNAPTSSASAHISKKAQELDEVIPTKARPETQEKNSEAHDTSVLEQALQRHPHVAAHELGNLFKNNPELKEIRVDFIIALIERGDMAADELIEDFQFWGSYTVAHSAVGGAHNDLTLEQFNKLIELGADVNSQKLWRLVMARQQTNSYVLEKWYTHAAIGPELHKELSFDALAFGNTALYDVLKNQVDVPLVLNEEEEKYIAQLISEVKSALNGYAQLKHQLAETSDAKKPRLRRDLINRLQRWRSQAQILQAMSDSESERAELRQVAAQLSEELKKIKFDHY</sequence>
<proteinExistence type="predicted"/>
<protein>
    <submittedName>
        <fullName evidence="3">Uncharacterized protein</fullName>
    </submittedName>
</protein>
<accession>A0A432XBI3</accession>
<gene>
    <name evidence="3" type="ORF">CWE21_12745</name>
</gene>
<feature type="region of interest" description="Disordered" evidence="2">
    <location>
        <begin position="39"/>
        <end position="67"/>
    </location>
</feature>
<keyword evidence="4" id="KW-1185">Reference proteome</keyword>
<dbReference type="AlphaFoldDB" id="A0A432XBI3"/>
<feature type="coiled-coil region" evidence="1">
    <location>
        <begin position="259"/>
        <end position="306"/>
    </location>
</feature>
<evidence type="ECO:0000313" key="3">
    <source>
        <dbReference type="EMBL" id="RUO46002.1"/>
    </source>
</evidence>
<keyword evidence="1" id="KW-0175">Coiled coil</keyword>
<name>A0A432XBI3_9GAMM</name>
<comment type="caution">
    <text evidence="3">The sequence shown here is derived from an EMBL/GenBank/DDBJ whole genome shotgun (WGS) entry which is preliminary data.</text>
</comment>
<feature type="compositionally biased region" description="Basic and acidic residues" evidence="2">
    <location>
        <begin position="52"/>
        <end position="67"/>
    </location>
</feature>
<dbReference type="RefSeq" id="WP_126834819.1">
    <property type="nucleotide sequence ID" value="NZ_PIPT01000011.1"/>
</dbReference>
<evidence type="ECO:0000313" key="4">
    <source>
        <dbReference type="Proteomes" id="UP000286678"/>
    </source>
</evidence>